<gene>
    <name evidence="1" type="ORF">FHS97_003269</name>
</gene>
<dbReference type="RefSeq" id="WP_184040393.1">
    <property type="nucleotide sequence ID" value="NZ_BAABAR010000006.1"/>
</dbReference>
<organism evidence="1 2">
    <name type="scientific">Sphingomonas endophytica</name>
    <dbReference type="NCBI Taxonomy" id="869719"/>
    <lineage>
        <taxon>Bacteria</taxon>
        <taxon>Pseudomonadati</taxon>
        <taxon>Pseudomonadota</taxon>
        <taxon>Alphaproteobacteria</taxon>
        <taxon>Sphingomonadales</taxon>
        <taxon>Sphingomonadaceae</taxon>
        <taxon>Sphingomonas</taxon>
    </lineage>
</organism>
<reference evidence="1 2" key="1">
    <citation type="submission" date="2020-08" db="EMBL/GenBank/DDBJ databases">
        <title>Genomic Encyclopedia of Type Strains, Phase IV (KMG-IV): sequencing the most valuable type-strain genomes for metagenomic binning, comparative biology and taxonomic classification.</title>
        <authorList>
            <person name="Goeker M."/>
        </authorList>
    </citation>
    <scope>NUCLEOTIDE SEQUENCE [LARGE SCALE GENOMIC DNA]</scope>
    <source>
        <strain evidence="1 2">DSM 101535</strain>
    </source>
</reference>
<evidence type="ECO:0000313" key="2">
    <source>
        <dbReference type="Proteomes" id="UP000560131"/>
    </source>
</evidence>
<proteinExistence type="predicted"/>
<comment type="caution">
    <text evidence="1">The sequence shown here is derived from an EMBL/GenBank/DDBJ whole genome shotgun (WGS) entry which is preliminary data.</text>
</comment>
<evidence type="ECO:0008006" key="3">
    <source>
        <dbReference type="Google" id="ProtNLM"/>
    </source>
</evidence>
<dbReference type="Proteomes" id="UP000560131">
    <property type="component" value="Unassembled WGS sequence"/>
</dbReference>
<evidence type="ECO:0000313" key="1">
    <source>
        <dbReference type="EMBL" id="MBB5727314.1"/>
    </source>
</evidence>
<sequence>MSGFKGGKRFRRILQQLPDEARRDLVEAFGRAGRRAQAAMRARAKHKTGTLQQGIKYRVSPTTLRLQVGLLGTKRGRSKLFYGFVLDKGRKAQTVRITRGPRAGASMKIRALPGDHFVSGEYPDLRDGINREVRPLFNRILTRLSQGVAND</sequence>
<dbReference type="EMBL" id="JACIJN010000013">
    <property type="protein sequence ID" value="MBB5727314.1"/>
    <property type="molecule type" value="Genomic_DNA"/>
</dbReference>
<keyword evidence="2" id="KW-1185">Reference proteome</keyword>
<protein>
    <recommendedName>
        <fullName evidence="3">Tail protein</fullName>
    </recommendedName>
</protein>
<name>A0ABR6N9U0_9SPHN</name>
<accession>A0ABR6N9U0</accession>